<dbReference type="PROSITE" id="PS50982">
    <property type="entry name" value="MBD"/>
    <property type="match status" value="1"/>
</dbReference>
<evidence type="ECO:0000313" key="4">
    <source>
        <dbReference type="EMBL" id="KAH9425948.1"/>
    </source>
</evidence>
<accession>A0ABQ8JTJ6</accession>
<dbReference type="SUPFAM" id="SSF54171">
    <property type="entry name" value="DNA-binding domain"/>
    <property type="match status" value="1"/>
</dbReference>
<dbReference type="Proteomes" id="UP000887458">
    <property type="component" value="Unassembled WGS sequence"/>
</dbReference>
<evidence type="ECO:0000259" key="3">
    <source>
        <dbReference type="PROSITE" id="PS50982"/>
    </source>
</evidence>
<dbReference type="InterPro" id="IPR001739">
    <property type="entry name" value="Methyl_CpG_DNA-bd"/>
</dbReference>
<keyword evidence="5" id="KW-1185">Reference proteome</keyword>
<feature type="domain" description="PWWP" evidence="2">
    <location>
        <begin position="628"/>
        <end position="685"/>
    </location>
</feature>
<gene>
    <name evidence="4" type="primary">MBD5</name>
    <name evidence="4" type="ORF">DERP_014518</name>
</gene>
<dbReference type="SUPFAM" id="SSF63748">
    <property type="entry name" value="Tudor/PWWP/MBT"/>
    <property type="match status" value="1"/>
</dbReference>
<proteinExistence type="predicted"/>
<evidence type="ECO:0000259" key="2">
    <source>
        <dbReference type="PROSITE" id="PS50812"/>
    </source>
</evidence>
<dbReference type="Gene3D" id="3.30.890.10">
    <property type="entry name" value="Methyl-cpg-binding Protein 2, Chain A"/>
    <property type="match status" value="1"/>
</dbReference>
<comment type="caution">
    <text evidence="4">The sequence shown here is derived from an EMBL/GenBank/DDBJ whole genome shotgun (WGS) entry which is preliminary data.</text>
</comment>
<dbReference type="PANTHER" id="PTHR16112">
    <property type="entry name" value="METHYL-CPG BINDING PROTEIN, DROSOPHILA"/>
    <property type="match status" value="1"/>
</dbReference>
<feature type="region of interest" description="Disordered" evidence="1">
    <location>
        <begin position="517"/>
        <end position="550"/>
    </location>
</feature>
<sequence>MENIQHQQDDESNQHLENHNNTIRIPYGWKRKLLSSSRYDKIYYITPSGHVLLSNSDVYGYLADPNTCKCSLNPSLTFDEVFNFDSKIKLNIRIDDYKTLSPCEQWFQSFNDINEFRSLLLDVNLHLFCQYECDLYEIYKIYQHCNDQSSLTNDDDVDDKSIFNEWYSSFDWSQVMMTKNGWLLTKPLRDSNLKHLAFEMKNSGIITGDGQHWSKNANDEDDDGNDSDRISIPIDIVEASTQISQEIERLELEIIDEDLNYFRDINVGHLPTTTNQMSTNVDNHIVKYLNNIIQSAKSFRIVENFHSIIFEYGDPIIKMIIPIAMMNLAMNKSLDWPNITLDWLKENFPLCLITDDNRQNIVGPFDHIDPFTMLNRINDDDDDQSIENNEKSLRNDLQKSESCVDNFDNEICYSLISSTAKPSSSSSITKLSTIDIDSSCSSIPIEVIEDLDDNLGHHGHQSIMLAEHIDSSGLLNSNNNNNNDDDVENEEINFEIRLENLDDNACYQMTMNIPKNLLETDDGDQNEIDWNNDDEQQQQQQQQTEEIGLDPVDGQVELISNIMIEKNDFHLNEPIPKQEEPNQQQEIIFNNPNEQQLEIQCMPGMSLCSDEKVHLSPPLPPQERIFNIGDLVWGPFGDVRFWPGKLMSSNADDNDDGDKLIVQWFGTNNICTNVMAKSLRTLTEGLEAHHCAKKRHRSGKPINIQLEQAIQEAMIELDNSTPEIII</sequence>
<dbReference type="CDD" id="cd20141">
    <property type="entry name" value="PWWP_MBD5"/>
    <property type="match status" value="1"/>
</dbReference>
<name>A0ABQ8JTJ6_DERPT</name>
<dbReference type="Gene3D" id="2.30.30.140">
    <property type="match status" value="1"/>
</dbReference>
<dbReference type="InterPro" id="IPR000313">
    <property type="entry name" value="PWWP_dom"/>
</dbReference>
<evidence type="ECO:0000256" key="1">
    <source>
        <dbReference type="SAM" id="MobiDB-lite"/>
    </source>
</evidence>
<evidence type="ECO:0000313" key="5">
    <source>
        <dbReference type="Proteomes" id="UP000887458"/>
    </source>
</evidence>
<protein>
    <submittedName>
        <fullName evidence="4">DNA- binding</fullName>
    </submittedName>
</protein>
<feature type="non-terminal residue" evidence="4">
    <location>
        <position position="726"/>
    </location>
</feature>
<feature type="region of interest" description="Disordered" evidence="1">
    <location>
        <begin position="209"/>
        <end position="228"/>
    </location>
</feature>
<dbReference type="SMART" id="SM00391">
    <property type="entry name" value="MBD"/>
    <property type="match status" value="1"/>
</dbReference>
<dbReference type="InterPro" id="IPR016177">
    <property type="entry name" value="DNA-bd_dom_sf"/>
</dbReference>
<dbReference type="Pfam" id="PF00855">
    <property type="entry name" value="PWWP"/>
    <property type="match status" value="1"/>
</dbReference>
<reference evidence="4 5" key="2">
    <citation type="journal article" date="2022" name="Mol. Biol. Evol.">
        <title>Comparative Genomics Reveals Insights into the Divergent Evolution of Astigmatic Mites and Household Pest Adaptations.</title>
        <authorList>
            <person name="Xiong Q."/>
            <person name="Wan A.T."/>
            <person name="Liu X."/>
            <person name="Fung C.S."/>
            <person name="Xiao X."/>
            <person name="Malainual N."/>
            <person name="Hou J."/>
            <person name="Wang L."/>
            <person name="Wang M."/>
            <person name="Yang K.Y."/>
            <person name="Cui Y."/>
            <person name="Leung E.L."/>
            <person name="Nong W."/>
            <person name="Shin S.K."/>
            <person name="Au S.W."/>
            <person name="Jeong K.Y."/>
            <person name="Chew F.T."/>
            <person name="Hui J.H."/>
            <person name="Leung T.F."/>
            <person name="Tungtrongchitr A."/>
            <person name="Zhong N."/>
            <person name="Liu Z."/>
            <person name="Tsui S.K."/>
        </authorList>
    </citation>
    <scope>NUCLEOTIDE SEQUENCE [LARGE SCALE GENOMIC DNA]</scope>
    <source>
        <strain evidence="4">Derp</strain>
    </source>
</reference>
<organism evidence="4 5">
    <name type="scientific">Dermatophagoides pteronyssinus</name>
    <name type="common">European house dust mite</name>
    <dbReference type="NCBI Taxonomy" id="6956"/>
    <lineage>
        <taxon>Eukaryota</taxon>
        <taxon>Metazoa</taxon>
        <taxon>Ecdysozoa</taxon>
        <taxon>Arthropoda</taxon>
        <taxon>Chelicerata</taxon>
        <taxon>Arachnida</taxon>
        <taxon>Acari</taxon>
        <taxon>Acariformes</taxon>
        <taxon>Sarcoptiformes</taxon>
        <taxon>Astigmata</taxon>
        <taxon>Psoroptidia</taxon>
        <taxon>Analgoidea</taxon>
        <taxon>Pyroglyphidae</taxon>
        <taxon>Dermatophagoidinae</taxon>
        <taxon>Dermatophagoides</taxon>
    </lineage>
</organism>
<feature type="domain" description="MBD" evidence="3">
    <location>
        <begin position="15"/>
        <end position="89"/>
    </location>
</feature>
<reference evidence="4 5" key="1">
    <citation type="journal article" date="2018" name="J. Allergy Clin. Immunol.">
        <title>High-quality assembly of Dermatophagoides pteronyssinus genome and transcriptome reveals a wide range of novel allergens.</title>
        <authorList>
            <person name="Liu X.Y."/>
            <person name="Yang K.Y."/>
            <person name="Wang M.Q."/>
            <person name="Kwok J.S."/>
            <person name="Zeng X."/>
            <person name="Yang Z."/>
            <person name="Xiao X.J."/>
            <person name="Lau C.P."/>
            <person name="Li Y."/>
            <person name="Huang Z.M."/>
            <person name="Ba J.G."/>
            <person name="Yim A.K."/>
            <person name="Ouyang C.Y."/>
            <person name="Ngai S.M."/>
            <person name="Chan T.F."/>
            <person name="Leung E.L."/>
            <person name="Liu L."/>
            <person name="Liu Z.G."/>
            <person name="Tsui S.K."/>
        </authorList>
    </citation>
    <scope>NUCLEOTIDE SEQUENCE [LARGE SCALE GENOMIC DNA]</scope>
    <source>
        <strain evidence="4">Derp</strain>
    </source>
</reference>
<dbReference type="PANTHER" id="PTHR16112:SF16">
    <property type="entry name" value="SIX-BANDED, ISOFORM H"/>
    <property type="match status" value="1"/>
</dbReference>
<feature type="compositionally biased region" description="Acidic residues" evidence="1">
    <location>
        <begin position="519"/>
        <end position="536"/>
    </location>
</feature>
<dbReference type="EMBL" id="NJHN03000016">
    <property type="protein sequence ID" value="KAH9425948.1"/>
    <property type="molecule type" value="Genomic_DNA"/>
</dbReference>
<dbReference type="PROSITE" id="PS50812">
    <property type="entry name" value="PWWP"/>
    <property type="match status" value="1"/>
</dbReference>